<keyword evidence="3" id="KW-0325">Glycoprotein</keyword>
<evidence type="ECO:0000313" key="4">
    <source>
        <dbReference type="EMBL" id="VAW47387.1"/>
    </source>
</evidence>
<evidence type="ECO:0000256" key="1">
    <source>
        <dbReference type="ARBA" id="ARBA00022729"/>
    </source>
</evidence>
<keyword evidence="1" id="KW-0732">Signal</keyword>
<organism evidence="4">
    <name type="scientific">hydrothermal vent metagenome</name>
    <dbReference type="NCBI Taxonomy" id="652676"/>
    <lineage>
        <taxon>unclassified sequences</taxon>
        <taxon>metagenomes</taxon>
        <taxon>ecological metagenomes</taxon>
    </lineage>
</organism>
<dbReference type="PROSITE" id="PS51470">
    <property type="entry name" value="FG_GAP"/>
    <property type="match status" value="1"/>
</dbReference>
<evidence type="ECO:0000256" key="3">
    <source>
        <dbReference type="ARBA" id="ARBA00023180"/>
    </source>
</evidence>
<dbReference type="InterPro" id="IPR028994">
    <property type="entry name" value="Integrin_alpha_N"/>
</dbReference>
<dbReference type="InterPro" id="IPR013517">
    <property type="entry name" value="FG-GAP"/>
</dbReference>
<proteinExistence type="predicted"/>
<dbReference type="SUPFAM" id="SSF69318">
    <property type="entry name" value="Integrin alpha N-terminal domain"/>
    <property type="match status" value="1"/>
</dbReference>
<protein>
    <submittedName>
        <fullName evidence="4">Uncharacterized protein</fullName>
    </submittedName>
</protein>
<dbReference type="Gene3D" id="2.130.10.130">
    <property type="entry name" value="Integrin alpha, N-terminal"/>
    <property type="match status" value="1"/>
</dbReference>
<dbReference type="EMBL" id="UOFA01000341">
    <property type="protein sequence ID" value="VAW47387.1"/>
    <property type="molecule type" value="Genomic_DNA"/>
</dbReference>
<gene>
    <name evidence="4" type="ORF">MNBD_GAMMA02-1590</name>
</gene>
<accession>A0A3B0W9N2</accession>
<evidence type="ECO:0000256" key="2">
    <source>
        <dbReference type="ARBA" id="ARBA00022737"/>
    </source>
</evidence>
<reference evidence="4" key="1">
    <citation type="submission" date="2018-06" db="EMBL/GenBank/DDBJ databases">
        <authorList>
            <person name="Zhirakovskaya E."/>
        </authorList>
    </citation>
    <scope>NUCLEOTIDE SEQUENCE</scope>
</reference>
<keyword evidence="2" id="KW-0677">Repeat</keyword>
<dbReference type="Pfam" id="PF01839">
    <property type="entry name" value="FG-GAP"/>
    <property type="match status" value="1"/>
</dbReference>
<name>A0A3B0W9N2_9ZZZZ</name>
<dbReference type="AlphaFoldDB" id="A0A3B0W9N2"/>
<sequence length="119" mass="12907">MNIKTSFKNNKHRRFQRKQLILMMAASLGLTQAAQAQFSNPLQLSDINGANGFVIHGETEDDQYGYSVSSAGDINGDVIDDLLIGAHRVDPNGNSYVGSSQMEWTISPAGDSCIFPSTI</sequence>
<dbReference type="InterPro" id="IPR013519">
    <property type="entry name" value="Int_alpha_beta-p"/>
</dbReference>